<evidence type="ECO:0000313" key="2">
    <source>
        <dbReference type="EMBL" id="BAA76338.1"/>
    </source>
</evidence>
<sequence length="325" mass="35969">MPNLASYKGLIFGSLDPHADSLEDYLGDLKFYLDIVLDRSDAGLQVVRRAAALGDRRELEARCRQLCRRRVSHHDDPPLDGRAGARPARPAVRALWRTHPHRARHGLGIIGPPPGMPLPEFMGLPENIVEELERRLTPEQVEIFRPTAFIHGTVFPNLSIGNFLMGKDHLSAPTAFLTLRLWHPLGPDKMEVMSFFLVEKDAPDWFKDESYKSYLRTFGISGGFEQDDAENWRRSPVLWAASSPRPGNSTIRWAAAFSNPIRTGPDRERPTHWTTPRLTSATSSNTGCSSCSRSHLRDGNSNGSGTADASTPAAAKSKSPAKAEA</sequence>
<protein>
    <submittedName>
        <fullName evidence="2">Iron-sulfur protein</fullName>
    </submittedName>
</protein>
<evidence type="ECO:0000256" key="1">
    <source>
        <dbReference type="SAM" id="MobiDB-lite"/>
    </source>
</evidence>
<dbReference type="Gene3D" id="3.90.380.10">
    <property type="entry name" value="Naphthalene 1,2-dioxygenase Alpha Subunit, Chain A, domain 1"/>
    <property type="match status" value="2"/>
</dbReference>
<dbReference type="GO" id="GO:0051537">
    <property type="term" value="F:2 iron, 2 sulfur cluster binding"/>
    <property type="evidence" value="ECO:0007669"/>
    <property type="project" value="InterPro"/>
</dbReference>
<dbReference type="SUPFAM" id="SSF55961">
    <property type="entry name" value="Bet v1-like"/>
    <property type="match status" value="1"/>
</dbReference>
<dbReference type="EMBL" id="AB024936">
    <property type="protein sequence ID" value="BAA76338.1"/>
    <property type="molecule type" value="Genomic_DNA"/>
</dbReference>
<dbReference type="InterPro" id="IPR036922">
    <property type="entry name" value="Rieske_2Fe-2S_sf"/>
</dbReference>
<dbReference type="AlphaFoldDB" id="Q9WXG0"/>
<gene>
    <name evidence="2" type="primary">rnoA3</name>
</gene>
<feature type="compositionally biased region" description="Low complexity" evidence="1">
    <location>
        <begin position="306"/>
        <end position="325"/>
    </location>
</feature>
<name>Q9WXG0_9NOCA</name>
<dbReference type="Gene3D" id="2.102.10.10">
    <property type="entry name" value="Rieske [2Fe-2S] iron-sulphur domain"/>
    <property type="match status" value="1"/>
</dbReference>
<accession>Q9WXG0</accession>
<organism evidence="2">
    <name type="scientific">Rhodococcus sp. CIR2</name>
    <dbReference type="NCBI Taxonomy" id="90325"/>
    <lineage>
        <taxon>Bacteria</taxon>
        <taxon>Bacillati</taxon>
        <taxon>Actinomycetota</taxon>
        <taxon>Actinomycetes</taxon>
        <taxon>Mycobacteriales</taxon>
        <taxon>Nocardiaceae</taxon>
        <taxon>Rhodococcus</taxon>
    </lineage>
</organism>
<feature type="region of interest" description="Disordered" evidence="1">
    <location>
        <begin position="258"/>
        <end position="325"/>
    </location>
</feature>
<proteinExistence type="predicted"/>
<feature type="compositionally biased region" description="Low complexity" evidence="1">
    <location>
        <begin position="279"/>
        <end position="293"/>
    </location>
</feature>
<reference evidence="2" key="1">
    <citation type="submission" date="1999-03" db="EMBL/GenBank/DDBJ databases">
        <title>Cloning, nucleotide sequence, and characterization of naphthalene degradation genes, rno, of gram-positive bacteria Rhodococcus sp. CIR2.</title>
        <authorList>
            <person name="Takizawa N."/>
            <person name="Fujiwara T."/>
            <person name="Hatta T."/>
            <person name="Fukuda M."/>
            <person name="Kiyohara H."/>
        </authorList>
    </citation>
    <scope>NUCLEOTIDE SEQUENCE</scope>
    <source>
        <strain evidence="2">CIR2</strain>
    </source>
</reference>